<keyword evidence="6 7" id="KW-0472">Membrane</keyword>
<evidence type="ECO:0000313" key="9">
    <source>
        <dbReference type="EMBL" id="MCB6185200.1"/>
    </source>
</evidence>
<feature type="transmembrane region" description="Helical" evidence="7">
    <location>
        <begin position="93"/>
        <end position="114"/>
    </location>
</feature>
<evidence type="ECO:0000256" key="4">
    <source>
        <dbReference type="ARBA" id="ARBA00022692"/>
    </source>
</evidence>
<keyword evidence="10" id="KW-1185">Reference proteome</keyword>
<accession>A0ABS8DAG6</accession>
<dbReference type="InterPro" id="IPR000515">
    <property type="entry name" value="MetI-like"/>
</dbReference>
<dbReference type="EMBL" id="JAJBZT010000013">
    <property type="protein sequence ID" value="MCB6185200.1"/>
    <property type="molecule type" value="Genomic_DNA"/>
</dbReference>
<dbReference type="PROSITE" id="PS50928">
    <property type="entry name" value="ABC_TM1"/>
    <property type="match status" value="1"/>
</dbReference>
<dbReference type="CDD" id="cd06261">
    <property type="entry name" value="TM_PBP2"/>
    <property type="match status" value="1"/>
</dbReference>
<comment type="subcellular location">
    <subcellularLocation>
        <location evidence="1 7">Cell membrane</location>
        <topology evidence="1 7">Multi-pass membrane protein</topology>
    </subcellularLocation>
</comment>
<keyword evidence="5 7" id="KW-1133">Transmembrane helix</keyword>
<dbReference type="PANTHER" id="PTHR30151:SF25">
    <property type="entry name" value="TAURINE TRANSPORT SYSTEM PERMEASE PROTEIN TAUC"/>
    <property type="match status" value="1"/>
</dbReference>
<dbReference type="Pfam" id="PF00528">
    <property type="entry name" value="BPD_transp_1"/>
    <property type="match status" value="1"/>
</dbReference>
<feature type="transmembrane region" description="Helical" evidence="7">
    <location>
        <begin position="38"/>
        <end position="60"/>
    </location>
</feature>
<gene>
    <name evidence="9" type="ORF">LIN78_16765</name>
</gene>
<evidence type="ECO:0000256" key="3">
    <source>
        <dbReference type="ARBA" id="ARBA00022475"/>
    </source>
</evidence>
<organism evidence="9 10">
    <name type="scientific">Leeia speluncae</name>
    <dbReference type="NCBI Taxonomy" id="2884804"/>
    <lineage>
        <taxon>Bacteria</taxon>
        <taxon>Pseudomonadati</taxon>
        <taxon>Pseudomonadota</taxon>
        <taxon>Betaproteobacteria</taxon>
        <taxon>Neisseriales</taxon>
        <taxon>Leeiaceae</taxon>
        <taxon>Leeia</taxon>
    </lineage>
</organism>
<evidence type="ECO:0000256" key="2">
    <source>
        <dbReference type="ARBA" id="ARBA00022448"/>
    </source>
</evidence>
<evidence type="ECO:0000313" key="10">
    <source>
        <dbReference type="Proteomes" id="UP001165395"/>
    </source>
</evidence>
<dbReference type="PANTHER" id="PTHR30151">
    <property type="entry name" value="ALKANE SULFONATE ABC TRANSPORTER-RELATED, MEMBRANE SUBUNIT"/>
    <property type="match status" value="1"/>
</dbReference>
<evidence type="ECO:0000256" key="1">
    <source>
        <dbReference type="ARBA" id="ARBA00004651"/>
    </source>
</evidence>
<dbReference type="Proteomes" id="UP001165395">
    <property type="component" value="Unassembled WGS sequence"/>
</dbReference>
<reference evidence="9" key="1">
    <citation type="submission" date="2021-10" db="EMBL/GenBank/DDBJ databases">
        <title>The complete genome sequence of Leeia sp. TBRC 13508.</title>
        <authorList>
            <person name="Charoenyingcharoen P."/>
            <person name="Yukphan P."/>
        </authorList>
    </citation>
    <scope>NUCLEOTIDE SEQUENCE</scope>
    <source>
        <strain evidence="9">TBRC 13508</strain>
    </source>
</reference>
<evidence type="ECO:0000256" key="6">
    <source>
        <dbReference type="ARBA" id="ARBA00023136"/>
    </source>
</evidence>
<evidence type="ECO:0000256" key="5">
    <source>
        <dbReference type="ARBA" id="ARBA00022989"/>
    </source>
</evidence>
<feature type="transmembrane region" description="Helical" evidence="7">
    <location>
        <begin position="159"/>
        <end position="178"/>
    </location>
</feature>
<keyword evidence="4 7" id="KW-0812">Transmembrane</keyword>
<protein>
    <submittedName>
        <fullName evidence="9">ABC transporter permease subunit</fullName>
    </submittedName>
</protein>
<feature type="transmembrane region" description="Helical" evidence="7">
    <location>
        <begin position="134"/>
        <end position="153"/>
    </location>
</feature>
<evidence type="ECO:0000256" key="7">
    <source>
        <dbReference type="RuleBase" id="RU363032"/>
    </source>
</evidence>
<dbReference type="InterPro" id="IPR035906">
    <property type="entry name" value="MetI-like_sf"/>
</dbReference>
<comment type="similarity">
    <text evidence="7">Belongs to the binding-protein-dependent transport system permease family.</text>
</comment>
<dbReference type="RefSeq" id="WP_227182031.1">
    <property type="nucleotide sequence ID" value="NZ_JAJBZT010000013.1"/>
</dbReference>
<keyword evidence="3" id="KW-1003">Cell membrane</keyword>
<keyword evidence="2 7" id="KW-0813">Transport</keyword>
<proteinExistence type="inferred from homology"/>
<dbReference type="Gene3D" id="1.10.3720.10">
    <property type="entry name" value="MetI-like"/>
    <property type="match status" value="1"/>
</dbReference>
<evidence type="ECO:0000259" key="8">
    <source>
        <dbReference type="PROSITE" id="PS50928"/>
    </source>
</evidence>
<feature type="transmembrane region" description="Helical" evidence="7">
    <location>
        <begin position="199"/>
        <end position="220"/>
    </location>
</feature>
<name>A0ABS8DAG6_9NEIS</name>
<feature type="domain" description="ABC transmembrane type-1" evidence="8">
    <location>
        <begin position="93"/>
        <end position="273"/>
    </location>
</feature>
<comment type="caution">
    <text evidence="9">The sequence shown here is derived from an EMBL/GenBank/DDBJ whole genome shotgun (WGS) entry which is preliminary data.</text>
</comment>
<sequence length="287" mass="31051">MTILLEDPTLYAVERTLPQTVTRISWANRLSAALTSRVALSLLTIGFVILAWSLTSYLQWLPEMLLPTPITVVKRLADLAQNGFMDVSLWSHLWASSFRIGSAFLLAVATAIPAGIWMGSSRIGKGILDPVIEFYRPIPPLAYLPLMVIWFGIGELSKVLLIYFAIFAPLAIATANGVGRVSASRAQAALALGASKWQVLRYVVFPSALPDVLTGLRIALGAGWSTLVAAELIAATEGLGFMVHAASKFLVTDVVIAGILIIAAIALLLEVGLRYLQRKLTPWQNEV</sequence>
<feature type="transmembrane region" description="Helical" evidence="7">
    <location>
        <begin position="249"/>
        <end position="269"/>
    </location>
</feature>
<dbReference type="SUPFAM" id="SSF161098">
    <property type="entry name" value="MetI-like"/>
    <property type="match status" value="1"/>
</dbReference>